<name>A0A0A2MNW5_9FLAO</name>
<comment type="caution">
    <text evidence="2">The sequence shown here is derived from an EMBL/GenBank/DDBJ whole genome shotgun (WGS) entry which is preliminary data.</text>
</comment>
<feature type="transmembrane region" description="Helical" evidence="1">
    <location>
        <begin position="94"/>
        <end position="117"/>
    </location>
</feature>
<accession>A0A0A2MNW5</accession>
<sequence>MKRIHQINVVALGLTTVVYIIPYFGMLLQIPLAIIQLIIASIITSKYKTQLDNKHRAMLKKYWLMVLTAFILIVALCIGAAIAKNYDFKYSNNLFMILPGIIICSVLFVFPMFIAFYSGYTTFSITKYLLIKR</sequence>
<evidence type="ECO:0000313" key="3">
    <source>
        <dbReference type="Proteomes" id="UP000030111"/>
    </source>
</evidence>
<protein>
    <submittedName>
        <fullName evidence="2">Uncharacterized protein</fullName>
    </submittedName>
</protein>
<feature type="transmembrane region" description="Helical" evidence="1">
    <location>
        <begin position="62"/>
        <end position="82"/>
    </location>
</feature>
<feature type="transmembrane region" description="Helical" evidence="1">
    <location>
        <begin position="20"/>
        <end position="42"/>
    </location>
</feature>
<evidence type="ECO:0000313" key="2">
    <source>
        <dbReference type="EMBL" id="KGO93241.1"/>
    </source>
</evidence>
<dbReference type="RefSeq" id="WP_026990784.1">
    <property type="nucleotide sequence ID" value="NZ_AUGP01000018.1"/>
</dbReference>
<dbReference type="STRING" id="1121898.GCA_000422725_01957"/>
<keyword evidence="1" id="KW-0472">Membrane</keyword>
<dbReference type="AlphaFoldDB" id="A0A0A2MNW5"/>
<keyword evidence="3" id="KW-1185">Reference proteome</keyword>
<keyword evidence="1" id="KW-1133">Transmembrane helix</keyword>
<gene>
    <name evidence="2" type="ORF">Q766_08010</name>
</gene>
<dbReference type="eggNOG" id="ENOG5030YVU">
    <property type="taxonomic scope" value="Bacteria"/>
</dbReference>
<reference evidence="2 3" key="1">
    <citation type="submission" date="2013-09" db="EMBL/GenBank/DDBJ databases">
        <authorList>
            <person name="Zeng Z."/>
            <person name="Chen C."/>
        </authorList>
    </citation>
    <scope>NUCLEOTIDE SEQUENCE [LARGE SCALE GENOMIC DNA]</scope>
    <source>
        <strain evidence="2 3">WB 4.1-42</strain>
    </source>
</reference>
<keyword evidence="1" id="KW-0812">Transmembrane</keyword>
<dbReference type="Proteomes" id="UP000030111">
    <property type="component" value="Unassembled WGS sequence"/>
</dbReference>
<evidence type="ECO:0000256" key="1">
    <source>
        <dbReference type="SAM" id="Phobius"/>
    </source>
</evidence>
<proteinExistence type="predicted"/>
<dbReference type="EMBL" id="JRLY01000005">
    <property type="protein sequence ID" value="KGO93241.1"/>
    <property type="molecule type" value="Genomic_DNA"/>
</dbReference>
<organism evidence="2 3">
    <name type="scientific">Flavobacterium subsaxonicum WB 4.1-42 = DSM 21790</name>
    <dbReference type="NCBI Taxonomy" id="1121898"/>
    <lineage>
        <taxon>Bacteria</taxon>
        <taxon>Pseudomonadati</taxon>
        <taxon>Bacteroidota</taxon>
        <taxon>Flavobacteriia</taxon>
        <taxon>Flavobacteriales</taxon>
        <taxon>Flavobacteriaceae</taxon>
        <taxon>Flavobacterium</taxon>
    </lineage>
</organism>